<evidence type="ECO:0000259" key="17">
    <source>
        <dbReference type="PROSITE" id="PS50011"/>
    </source>
</evidence>
<dbReference type="InterPro" id="IPR008266">
    <property type="entry name" value="Tyr_kinase_AS"/>
</dbReference>
<accession>A0A9P9WR73</accession>
<evidence type="ECO:0000256" key="10">
    <source>
        <dbReference type="ARBA" id="ARBA00022840"/>
    </source>
</evidence>
<evidence type="ECO:0000256" key="12">
    <source>
        <dbReference type="ARBA" id="ARBA00033194"/>
    </source>
</evidence>
<dbReference type="InterPro" id="IPR000719">
    <property type="entry name" value="Prot_kinase_dom"/>
</dbReference>
<evidence type="ECO:0000256" key="4">
    <source>
        <dbReference type="ARBA" id="ARBA00013948"/>
    </source>
</evidence>
<dbReference type="GO" id="GO:0000245">
    <property type="term" value="P:spliceosomal complex assembly"/>
    <property type="evidence" value="ECO:0007669"/>
    <property type="project" value="TreeGrafter"/>
</dbReference>
<dbReference type="InterPro" id="IPR011009">
    <property type="entry name" value="Kinase-like_dom_sf"/>
</dbReference>
<evidence type="ECO:0000256" key="7">
    <source>
        <dbReference type="ARBA" id="ARBA00022679"/>
    </source>
</evidence>
<dbReference type="PROSITE" id="PS50011">
    <property type="entry name" value="PROTEIN_KINASE_DOM"/>
    <property type="match status" value="1"/>
</dbReference>
<evidence type="ECO:0000313" key="18">
    <source>
        <dbReference type="EMBL" id="KAI1876327.1"/>
    </source>
</evidence>
<comment type="subunit">
    <text evidence="2">Component of the EKC/KEOPS complex composed of at least BUD32, CGI121, GON7, KAE1 and PCC1; the whole complex dimerizes.</text>
</comment>
<organism evidence="18 19">
    <name type="scientific">Neoarthrinium moseri</name>
    <dbReference type="NCBI Taxonomy" id="1658444"/>
    <lineage>
        <taxon>Eukaryota</taxon>
        <taxon>Fungi</taxon>
        <taxon>Dikarya</taxon>
        <taxon>Ascomycota</taxon>
        <taxon>Pezizomycotina</taxon>
        <taxon>Sordariomycetes</taxon>
        <taxon>Xylariomycetidae</taxon>
        <taxon>Amphisphaeriales</taxon>
        <taxon>Apiosporaceae</taxon>
        <taxon>Neoarthrinium</taxon>
    </lineage>
</organism>
<dbReference type="PANTHER" id="PTHR47634:SF9">
    <property type="entry name" value="PROTEIN KINASE DOMAIN-CONTAINING PROTEIN-RELATED"/>
    <property type="match status" value="1"/>
</dbReference>
<keyword evidence="7" id="KW-0808">Transferase</keyword>
<dbReference type="PROSITE" id="PS00109">
    <property type="entry name" value="PROTEIN_KINASE_TYR"/>
    <property type="match status" value="1"/>
</dbReference>
<keyword evidence="19" id="KW-1185">Reference proteome</keyword>
<feature type="binding site" evidence="15">
    <location>
        <position position="76"/>
    </location>
    <ligand>
        <name>ATP</name>
        <dbReference type="ChEBI" id="CHEBI:30616"/>
    </ligand>
</feature>
<dbReference type="SMART" id="SM00220">
    <property type="entry name" value="S_TKc"/>
    <property type="match status" value="1"/>
</dbReference>
<dbReference type="PROSITE" id="PS00107">
    <property type="entry name" value="PROTEIN_KINASE_ATP"/>
    <property type="match status" value="1"/>
</dbReference>
<evidence type="ECO:0000256" key="14">
    <source>
        <dbReference type="ARBA" id="ARBA00048679"/>
    </source>
</evidence>
<dbReference type="EC" id="2.7.11.1" evidence="3"/>
<dbReference type="Gene3D" id="1.10.510.10">
    <property type="entry name" value="Transferase(Phosphotransferase) domain 1"/>
    <property type="match status" value="1"/>
</dbReference>
<dbReference type="Proteomes" id="UP000829685">
    <property type="component" value="Unassembled WGS sequence"/>
</dbReference>
<evidence type="ECO:0000256" key="15">
    <source>
        <dbReference type="PROSITE-ProRule" id="PRU10141"/>
    </source>
</evidence>
<dbReference type="GO" id="GO:0050684">
    <property type="term" value="P:regulation of mRNA processing"/>
    <property type="evidence" value="ECO:0007669"/>
    <property type="project" value="TreeGrafter"/>
</dbReference>
<evidence type="ECO:0000256" key="5">
    <source>
        <dbReference type="ARBA" id="ARBA00019973"/>
    </source>
</evidence>
<dbReference type="Gene3D" id="3.30.200.20">
    <property type="entry name" value="Phosphorylase Kinase, domain 1"/>
    <property type="match status" value="1"/>
</dbReference>
<keyword evidence="6" id="KW-0723">Serine/threonine-protein kinase</keyword>
<dbReference type="InterPro" id="IPR051334">
    <property type="entry name" value="SRPK"/>
</dbReference>
<feature type="domain" description="Protein kinase" evidence="17">
    <location>
        <begin position="47"/>
        <end position="452"/>
    </location>
</feature>
<comment type="function">
    <text evidence="1">Component of the EKC/KEOPS complex that is required for the formation of a threonylcarbamoyl group on adenosine at position 37 (t(6)A37) in tRNAs that read codons beginning with adenine. The complex is probably involved in the transfer of the threonylcarbamoyl moiety of threonylcarbamoyl-AMP (TC-AMP) to the N6 group of A37. BUD32 has ATPase activity in the context of the EKC/KEOPS complex and likely plays a supporting role to the catalytic subunit KAE1. The EKC/KEOPS complex also promotes both telomere uncapping and telomere elongation. The complex is required for efficient recruitment of transcriptional coactivators.</text>
</comment>
<comment type="catalytic activity">
    <reaction evidence="14">
        <text>L-seryl-[protein] + ATP = O-phospho-L-seryl-[protein] + ADP + H(+)</text>
        <dbReference type="Rhea" id="RHEA:17989"/>
        <dbReference type="Rhea" id="RHEA-COMP:9863"/>
        <dbReference type="Rhea" id="RHEA-COMP:11604"/>
        <dbReference type="ChEBI" id="CHEBI:15378"/>
        <dbReference type="ChEBI" id="CHEBI:29999"/>
        <dbReference type="ChEBI" id="CHEBI:30616"/>
        <dbReference type="ChEBI" id="CHEBI:83421"/>
        <dbReference type="ChEBI" id="CHEBI:456216"/>
        <dbReference type="EC" id="2.7.11.1"/>
    </reaction>
</comment>
<evidence type="ECO:0000256" key="1">
    <source>
        <dbReference type="ARBA" id="ARBA00003747"/>
    </source>
</evidence>
<name>A0A9P9WR73_9PEZI</name>
<comment type="catalytic activity">
    <reaction evidence="13">
        <text>L-threonyl-[protein] + ATP = O-phospho-L-threonyl-[protein] + ADP + H(+)</text>
        <dbReference type="Rhea" id="RHEA:46608"/>
        <dbReference type="Rhea" id="RHEA-COMP:11060"/>
        <dbReference type="Rhea" id="RHEA-COMP:11605"/>
        <dbReference type="ChEBI" id="CHEBI:15378"/>
        <dbReference type="ChEBI" id="CHEBI:30013"/>
        <dbReference type="ChEBI" id="CHEBI:30616"/>
        <dbReference type="ChEBI" id="CHEBI:61977"/>
        <dbReference type="ChEBI" id="CHEBI:456216"/>
        <dbReference type="EC" id="2.7.11.1"/>
    </reaction>
</comment>
<dbReference type="GO" id="GO:0004674">
    <property type="term" value="F:protein serine/threonine kinase activity"/>
    <property type="evidence" value="ECO:0007669"/>
    <property type="project" value="UniProtKB-KW"/>
</dbReference>
<evidence type="ECO:0000256" key="2">
    <source>
        <dbReference type="ARBA" id="ARBA00011534"/>
    </source>
</evidence>
<keyword evidence="10 15" id="KW-0067">ATP-binding</keyword>
<evidence type="ECO:0000256" key="8">
    <source>
        <dbReference type="ARBA" id="ARBA00022741"/>
    </source>
</evidence>
<keyword evidence="9" id="KW-0418">Kinase</keyword>
<feature type="region of interest" description="Disordered" evidence="16">
    <location>
        <begin position="396"/>
        <end position="420"/>
    </location>
</feature>
<protein>
    <recommendedName>
        <fullName evidence="5">EKC/KEOPS complex subunit BUD32</fullName>
        <ecNumber evidence="3">2.7.11.1</ecNumber>
    </recommendedName>
    <alternativeName>
        <fullName evidence="11 12">Atypical Serine/threonine protein kinase BUD32</fullName>
    </alternativeName>
    <alternativeName>
        <fullName evidence="4">EKC/KEOPS complex subunit bud32</fullName>
    </alternativeName>
</protein>
<evidence type="ECO:0000256" key="11">
    <source>
        <dbReference type="ARBA" id="ARBA00030980"/>
    </source>
</evidence>
<evidence type="ECO:0000256" key="6">
    <source>
        <dbReference type="ARBA" id="ARBA00022527"/>
    </source>
</evidence>
<dbReference type="Pfam" id="PF00069">
    <property type="entry name" value="Pkinase"/>
    <property type="match status" value="2"/>
</dbReference>
<proteinExistence type="predicted"/>
<dbReference type="GO" id="GO:0005524">
    <property type="term" value="F:ATP binding"/>
    <property type="evidence" value="ECO:0007669"/>
    <property type="project" value="UniProtKB-UniRule"/>
</dbReference>
<evidence type="ECO:0000256" key="16">
    <source>
        <dbReference type="SAM" id="MobiDB-lite"/>
    </source>
</evidence>
<dbReference type="AlphaFoldDB" id="A0A9P9WR73"/>
<comment type="caution">
    <text evidence="18">The sequence shown here is derived from an EMBL/GenBank/DDBJ whole genome shotgun (WGS) entry which is preliminary data.</text>
</comment>
<sequence length="548" mass="60808">MASHDDSTLQEYHWDPMYEDYGIEDMAKYNKGGFHPVHLGDVLDDRFQVVHKLGSGGFGTVWLCRDQKFDKWRAVKIIAASQSDQAGDLKVIQHLRSVATLEDLEQNYIATPLEEFWLEGPNGRHLCFIMPIMGCAVSTWRSKLDDGDEATSPWIKAACRQITKGVRFLHEKGVCHNDLRPNNILIKLDQQAIQQLDKEEMVEILGEPDEIEVETTSGADPRPIAPEYCVAPATFLKHKNLFTDQIAIVDFGESFLIEDPRSTSGIPPTYAAPEVLLGGSLGPGTDIWSLACTFYNIQSKDLLLGGSFYGSEINQIVHEIETFLGPLPQEHRALWDEKEFEAPSSAIEVKTDDETEALGSPATCSMGALLATRNDLISGTGFSDVFAAAIGKEGTGQYEEETDEAQEAQPESNSDDHSREEILALSQLLRKMMKYSPEDRIDTSSILVHPWLSDTVETETSSCVDEPAESDEPRGLDRCRNAIQRLDASKLCIGLACSLLVPVLLAVLLRLNDFGVSESSLQIHFAEKIISAITRAECFCKVPKSNRR</sequence>
<dbReference type="InterPro" id="IPR017441">
    <property type="entry name" value="Protein_kinase_ATP_BS"/>
</dbReference>
<dbReference type="SUPFAM" id="SSF56112">
    <property type="entry name" value="Protein kinase-like (PK-like)"/>
    <property type="match status" value="1"/>
</dbReference>
<dbReference type="EMBL" id="JAFIMR010000007">
    <property type="protein sequence ID" value="KAI1876327.1"/>
    <property type="molecule type" value="Genomic_DNA"/>
</dbReference>
<evidence type="ECO:0000313" key="19">
    <source>
        <dbReference type="Proteomes" id="UP000829685"/>
    </source>
</evidence>
<evidence type="ECO:0000256" key="9">
    <source>
        <dbReference type="ARBA" id="ARBA00022777"/>
    </source>
</evidence>
<dbReference type="PANTHER" id="PTHR47634">
    <property type="entry name" value="PROTEIN KINASE DOMAIN-CONTAINING PROTEIN-RELATED"/>
    <property type="match status" value="1"/>
</dbReference>
<gene>
    <name evidence="18" type="ORF">JX265_003853</name>
</gene>
<reference evidence="18" key="1">
    <citation type="submission" date="2021-03" db="EMBL/GenBank/DDBJ databases">
        <title>Revisited historic fungal species revealed as producer of novel bioactive compounds through whole genome sequencing and comparative genomics.</title>
        <authorList>
            <person name="Vignolle G.A."/>
            <person name="Hochenegger N."/>
            <person name="Mach R.L."/>
            <person name="Mach-Aigner A.R."/>
            <person name="Javad Rahimi M."/>
            <person name="Salim K.A."/>
            <person name="Chan C.M."/>
            <person name="Lim L.B.L."/>
            <person name="Cai F."/>
            <person name="Druzhinina I.S."/>
            <person name="U'Ren J.M."/>
            <person name="Derntl C."/>
        </authorList>
    </citation>
    <scope>NUCLEOTIDE SEQUENCE</scope>
    <source>
        <strain evidence="18">TUCIM 5799</strain>
    </source>
</reference>
<evidence type="ECO:0000256" key="13">
    <source>
        <dbReference type="ARBA" id="ARBA00047899"/>
    </source>
</evidence>
<evidence type="ECO:0000256" key="3">
    <source>
        <dbReference type="ARBA" id="ARBA00012513"/>
    </source>
</evidence>
<keyword evidence="8 15" id="KW-0547">Nucleotide-binding</keyword>